<feature type="transmembrane region" description="Helical" evidence="2">
    <location>
        <begin position="25"/>
        <end position="43"/>
    </location>
</feature>
<dbReference type="Gene3D" id="3.50.50.60">
    <property type="entry name" value="FAD/NAD(P)-binding domain"/>
    <property type="match status" value="1"/>
</dbReference>
<dbReference type="Pfam" id="PF01266">
    <property type="entry name" value="DAO"/>
    <property type="match status" value="1"/>
</dbReference>
<evidence type="ECO:0000256" key="1">
    <source>
        <dbReference type="ARBA" id="ARBA00023002"/>
    </source>
</evidence>
<gene>
    <name evidence="4" type="ORF">H2204_006175</name>
</gene>
<feature type="domain" description="FAD dependent oxidoreductase" evidence="3">
    <location>
        <begin position="24"/>
        <end position="361"/>
    </location>
</feature>
<dbReference type="PANTHER" id="PTHR13847:SF289">
    <property type="entry name" value="GLYCINE OXIDASE"/>
    <property type="match status" value="1"/>
</dbReference>
<evidence type="ECO:0000256" key="2">
    <source>
        <dbReference type="SAM" id="Phobius"/>
    </source>
</evidence>
<reference evidence="4" key="1">
    <citation type="submission" date="2022-10" db="EMBL/GenBank/DDBJ databases">
        <title>Culturing micro-colonial fungi from biological soil crusts in the Mojave desert and describing Neophaeococcomyces mojavensis, and introducing the new genera and species Taxawa tesnikishii.</title>
        <authorList>
            <person name="Kurbessoian T."/>
            <person name="Stajich J.E."/>
        </authorList>
    </citation>
    <scope>NUCLEOTIDE SEQUENCE</scope>
    <source>
        <strain evidence="4">TK_35</strain>
    </source>
</reference>
<dbReference type="Gene3D" id="3.30.9.10">
    <property type="entry name" value="D-Amino Acid Oxidase, subunit A, domain 2"/>
    <property type="match status" value="1"/>
</dbReference>
<keyword evidence="2" id="KW-0812">Transmembrane</keyword>
<dbReference type="InterPro" id="IPR036188">
    <property type="entry name" value="FAD/NAD-bd_sf"/>
</dbReference>
<dbReference type="PANTHER" id="PTHR13847">
    <property type="entry name" value="SARCOSINE DEHYDROGENASE-RELATED"/>
    <property type="match status" value="1"/>
</dbReference>
<organism evidence="4 5">
    <name type="scientific">Knufia peltigerae</name>
    <dbReference type="NCBI Taxonomy" id="1002370"/>
    <lineage>
        <taxon>Eukaryota</taxon>
        <taxon>Fungi</taxon>
        <taxon>Dikarya</taxon>
        <taxon>Ascomycota</taxon>
        <taxon>Pezizomycotina</taxon>
        <taxon>Eurotiomycetes</taxon>
        <taxon>Chaetothyriomycetidae</taxon>
        <taxon>Chaetothyriales</taxon>
        <taxon>Trichomeriaceae</taxon>
        <taxon>Knufia</taxon>
    </lineage>
</organism>
<evidence type="ECO:0000259" key="3">
    <source>
        <dbReference type="Pfam" id="PF01266"/>
    </source>
</evidence>
<dbReference type="GO" id="GO:0016491">
    <property type="term" value="F:oxidoreductase activity"/>
    <property type="evidence" value="ECO:0007669"/>
    <property type="project" value="UniProtKB-KW"/>
</dbReference>
<dbReference type="AlphaFoldDB" id="A0AA38Y4E3"/>
<sequence length="385" mass="40398">MPRQSSTWVAGAEGRGRGRGTRKHVVVVGAGILGVSIAYQLALGGAQVTVLDKQEPGAGCTQGAFAMIIASLPYASEEFSKLYGLAAGEWHALEAQIDEPLPTQWGGVVNWAAPGPKAEELAAQTARLERWGSKVQRLIEDDVGRLVPGAVPGAFGAGNFLSDWGAIDLHKTFEILLRRAKDLGVTFRTPLEVTGISVANSGAAVVEGGHEAIDADSVVVAAGAGSPDLTRHLGARVPLRLQSGTLAYSKPMPPTLNRVLNGPSGSIRQNPDGRIVTALDYAPGADGHDTGEAYGRALLARTVQVVPALAGIELDKVTVGHVPIPKDSQPVTGFCDPRKTIYVAVMMSGITMAPLMGRLIATEVLGQPVQLLEAYRPERFSTSKL</sequence>
<accession>A0AA38Y4E3</accession>
<keyword evidence="5" id="KW-1185">Reference proteome</keyword>
<dbReference type="InterPro" id="IPR006076">
    <property type="entry name" value="FAD-dep_OxRdtase"/>
</dbReference>
<evidence type="ECO:0000313" key="4">
    <source>
        <dbReference type="EMBL" id="KAJ9634726.1"/>
    </source>
</evidence>
<comment type="caution">
    <text evidence="4">The sequence shown here is derived from an EMBL/GenBank/DDBJ whole genome shotgun (WGS) entry which is preliminary data.</text>
</comment>
<dbReference type="SUPFAM" id="SSF51905">
    <property type="entry name" value="FAD/NAD(P)-binding domain"/>
    <property type="match status" value="1"/>
</dbReference>
<keyword evidence="2" id="KW-0472">Membrane</keyword>
<name>A0AA38Y4E3_9EURO</name>
<dbReference type="GO" id="GO:0005737">
    <property type="term" value="C:cytoplasm"/>
    <property type="evidence" value="ECO:0007669"/>
    <property type="project" value="TreeGrafter"/>
</dbReference>
<proteinExistence type="predicted"/>
<keyword evidence="2" id="KW-1133">Transmembrane helix</keyword>
<evidence type="ECO:0000313" key="5">
    <source>
        <dbReference type="Proteomes" id="UP001172681"/>
    </source>
</evidence>
<dbReference type="EMBL" id="JAPDRN010000037">
    <property type="protein sequence ID" value="KAJ9634726.1"/>
    <property type="molecule type" value="Genomic_DNA"/>
</dbReference>
<dbReference type="Proteomes" id="UP001172681">
    <property type="component" value="Unassembled WGS sequence"/>
</dbReference>
<protein>
    <recommendedName>
        <fullName evidence="3">FAD dependent oxidoreductase domain-containing protein</fullName>
    </recommendedName>
</protein>
<keyword evidence="1" id="KW-0560">Oxidoreductase</keyword>